<dbReference type="GO" id="GO:0042274">
    <property type="term" value="P:ribosomal small subunit biogenesis"/>
    <property type="evidence" value="ECO:0007669"/>
    <property type="project" value="UniProtKB-UniRule"/>
</dbReference>
<organism evidence="8 9">
    <name type="scientific">Methanobacterium bryantii</name>
    <dbReference type="NCBI Taxonomy" id="2161"/>
    <lineage>
        <taxon>Archaea</taxon>
        <taxon>Methanobacteriati</taxon>
        <taxon>Methanobacteriota</taxon>
        <taxon>Methanomada group</taxon>
        <taxon>Methanobacteria</taxon>
        <taxon>Methanobacteriales</taxon>
        <taxon>Methanobacteriaceae</taxon>
        <taxon>Methanobacterium</taxon>
    </lineage>
</organism>
<comment type="catalytic activity">
    <reaction evidence="7">
        <text>AMP + ATP = 2 ADP</text>
        <dbReference type="Rhea" id="RHEA:12973"/>
        <dbReference type="ChEBI" id="CHEBI:30616"/>
        <dbReference type="ChEBI" id="CHEBI:456215"/>
        <dbReference type="ChEBI" id="CHEBI:456216"/>
        <dbReference type="EC" id="2.7.4.3"/>
    </reaction>
</comment>
<name>A0A2A2HAI4_METBR</name>
<dbReference type="GO" id="GO:0005524">
    <property type="term" value="F:ATP binding"/>
    <property type="evidence" value="ECO:0007669"/>
    <property type="project" value="UniProtKB-UniRule"/>
</dbReference>
<comment type="function">
    <text evidence="7">Broad-specificity nucleoside monophosphate (NMP) kinase that catalyzes the reversible transfer of the terminal phosphate group between nucleoside triphosphates and monophosphates. Has also ATPase activity. Involved in the late maturation steps of the 30S ribosomal particles, specifically 16S rRNA maturation. While NMP activity is not required for ribosome maturation, ATPase activity is. Associates transiently with small ribosomal subunit protein uS11. ATP hydrolysis breaks the interaction with uS11. May temporarily remove uS11 from the ribosome to enable a conformational change of the ribosomal RNA that is needed for the final maturation step of the small ribosomal subunit.</text>
</comment>
<feature type="region of interest" description="LID" evidence="7">
    <location>
        <begin position="108"/>
        <end position="118"/>
    </location>
</feature>
<dbReference type="PANTHER" id="PTHR12595">
    <property type="entry name" value="POS9-ACTIVATING FACTOR FAP7-RELATED"/>
    <property type="match status" value="1"/>
</dbReference>
<feature type="binding site" evidence="7">
    <location>
        <position position="14"/>
    </location>
    <ligand>
        <name>ATP</name>
        <dbReference type="ChEBI" id="CHEBI:30616"/>
    </ligand>
</feature>
<dbReference type="InterPro" id="IPR027417">
    <property type="entry name" value="P-loop_NTPase"/>
</dbReference>
<protein>
    <recommendedName>
        <fullName evidence="7">Putative adenylate kinase</fullName>
        <shortName evidence="7">AK</shortName>
        <ecNumber evidence="7">2.7.4.3</ecNumber>
    </recommendedName>
    <alternativeName>
        <fullName evidence="7">ATP-AMP transphosphorylase</fullName>
    </alternativeName>
</protein>
<accession>A0A2A2HAI4</accession>
<dbReference type="Pfam" id="PF13238">
    <property type="entry name" value="AAA_18"/>
    <property type="match status" value="1"/>
</dbReference>
<evidence type="ECO:0000256" key="2">
    <source>
        <dbReference type="ARBA" id="ARBA00022552"/>
    </source>
</evidence>
<dbReference type="GO" id="GO:0016887">
    <property type="term" value="F:ATP hydrolysis activity"/>
    <property type="evidence" value="ECO:0007669"/>
    <property type="project" value="InterPro"/>
</dbReference>
<dbReference type="GO" id="GO:0004017">
    <property type="term" value="F:AMP kinase activity"/>
    <property type="evidence" value="ECO:0007669"/>
    <property type="project" value="UniProtKB-UniRule"/>
</dbReference>
<dbReference type="InterPro" id="IPR020618">
    <property type="entry name" value="Adenyl_kinase_AK6"/>
</dbReference>
<keyword evidence="2 7" id="KW-0698">rRNA processing</keyword>
<dbReference type="PANTHER" id="PTHR12595:SF0">
    <property type="entry name" value="ADENYLATE KINASE ISOENZYME 6"/>
    <property type="match status" value="1"/>
</dbReference>
<dbReference type="GO" id="GO:0006364">
    <property type="term" value="P:rRNA processing"/>
    <property type="evidence" value="ECO:0007669"/>
    <property type="project" value="UniProtKB-KW"/>
</dbReference>
<keyword evidence="6 7" id="KW-0067">ATP-binding</keyword>
<keyword evidence="1 7" id="KW-0690">Ribosome biogenesis</keyword>
<keyword evidence="4 7" id="KW-0547">Nucleotide-binding</keyword>
<dbReference type="Gene3D" id="3.40.50.300">
    <property type="entry name" value="P-loop containing nucleotide triphosphate hydrolases"/>
    <property type="match status" value="1"/>
</dbReference>
<feature type="binding site" evidence="7">
    <location>
        <position position="10"/>
    </location>
    <ligand>
        <name>ATP</name>
        <dbReference type="ChEBI" id="CHEBI:30616"/>
    </ligand>
</feature>
<sequence>MIILITGTPGVGKTTVSSILVEKIDACIVNINELVDEKHLYTGIDEERGYKIVDLDALFNEMAKIIKNIDDHDKHVIVEGHLSHLFENSDIVIVLRANPDVLRDRMKIKGWKEAKIRENIEAEAIDICSYEAFEIHGDKVHEIDTSDIRPDQVADLIIDVISGDKSFPVGNVDFLEYLK</sequence>
<feature type="binding site" evidence="7">
    <location>
        <position position="13"/>
    </location>
    <ligand>
        <name>ATP</name>
        <dbReference type="ChEBI" id="CHEBI:30616"/>
    </ligand>
</feature>
<comment type="caution">
    <text evidence="7">Lacks conserved residue(s) required for the propagation of feature annotation.</text>
</comment>
<feature type="binding site" evidence="7">
    <location>
        <position position="15"/>
    </location>
    <ligand>
        <name>ATP</name>
        <dbReference type="ChEBI" id="CHEBI:30616"/>
    </ligand>
</feature>
<dbReference type="Proteomes" id="UP000217784">
    <property type="component" value="Unassembled WGS sequence"/>
</dbReference>
<evidence type="ECO:0000256" key="6">
    <source>
        <dbReference type="ARBA" id="ARBA00022840"/>
    </source>
</evidence>
<evidence type="ECO:0000313" key="8">
    <source>
        <dbReference type="EMBL" id="PAV06398.1"/>
    </source>
</evidence>
<keyword evidence="5 7" id="KW-0418">Kinase</keyword>
<evidence type="ECO:0000256" key="3">
    <source>
        <dbReference type="ARBA" id="ARBA00022679"/>
    </source>
</evidence>
<comment type="catalytic activity">
    <reaction evidence="7">
        <text>ATP + H2O = ADP + phosphate + H(+)</text>
        <dbReference type="Rhea" id="RHEA:13065"/>
        <dbReference type="ChEBI" id="CHEBI:15377"/>
        <dbReference type="ChEBI" id="CHEBI:15378"/>
        <dbReference type="ChEBI" id="CHEBI:30616"/>
        <dbReference type="ChEBI" id="CHEBI:43474"/>
        <dbReference type="ChEBI" id="CHEBI:456216"/>
    </reaction>
</comment>
<keyword evidence="9" id="KW-1185">Reference proteome</keyword>
<dbReference type="AlphaFoldDB" id="A0A2A2HAI4"/>
<evidence type="ECO:0000256" key="5">
    <source>
        <dbReference type="ARBA" id="ARBA00022777"/>
    </source>
</evidence>
<reference evidence="8 9" key="1">
    <citation type="journal article" date="2017" name="BMC Genomics">
        <title>Genomic analysis of methanogenic archaea reveals a shift towards energy conservation.</title>
        <authorList>
            <person name="Gilmore S.P."/>
            <person name="Henske J.K."/>
            <person name="Sexton J.A."/>
            <person name="Solomon K.V."/>
            <person name="Seppala S."/>
            <person name="Yoo J.I."/>
            <person name="Huyett L.M."/>
            <person name="Pressman A."/>
            <person name="Cogan J.Z."/>
            <person name="Kivenson V."/>
            <person name="Peng X."/>
            <person name="Tan Y."/>
            <person name="Valentine D.L."/>
            <person name="O'Malley M.A."/>
        </authorList>
    </citation>
    <scope>NUCLEOTIDE SEQUENCE [LARGE SCALE GENOMIC DNA]</scope>
    <source>
        <strain evidence="8 9">M.o.H.</strain>
    </source>
</reference>
<evidence type="ECO:0000256" key="4">
    <source>
        <dbReference type="ARBA" id="ARBA00022741"/>
    </source>
</evidence>
<dbReference type="OrthoDB" id="8730at2157"/>
<comment type="similarity">
    <text evidence="7">Belongs to the adenylate kinase family. AK6 subfamily.</text>
</comment>
<evidence type="ECO:0000256" key="7">
    <source>
        <dbReference type="HAMAP-Rule" id="MF_00039"/>
    </source>
</evidence>
<feature type="binding site" evidence="7">
    <location>
        <position position="12"/>
    </location>
    <ligand>
        <name>ATP</name>
        <dbReference type="ChEBI" id="CHEBI:30616"/>
    </ligand>
</feature>
<keyword evidence="3 7" id="KW-0808">Transferase</keyword>
<evidence type="ECO:0000313" key="9">
    <source>
        <dbReference type="Proteomes" id="UP000217784"/>
    </source>
</evidence>
<dbReference type="EC" id="2.7.4.3" evidence="7"/>
<dbReference type="HAMAP" id="MF_00039">
    <property type="entry name" value="Adenylate_kinase_AK6"/>
    <property type="match status" value="1"/>
</dbReference>
<dbReference type="EMBL" id="LMVM01000001">
    <property type="protein sequence ID" value="PAV06398.1"/>
    <property type="molecule type" value="Genomic_DNA"/>
</dbReference>
<evidence type="ECO:0000256" key="1">
    <source>
        <dbReference type="ARBA" id="ARBA00022517"/>
    </source>
</evidence>
<comment type="subunit">
    <text evidence="7">Interacts with uS11. Not a structural component of 40S pre-ribosomes, but transiently interacts with them by binding to uS11.</text>
</comment>
<proteinExistence type="inferred from homology"/>
<dbReference type="SUPFAM" id="SSF52540">
    <property type="entry name" value="P-loop containing nucleoside triphosphate hydrolases"/>
    <property type="match status" value="1"/>
</dbReference>
<comment type="caution">
    <text evidence="8">The sequence shown here is derived from an EMBL/GenBank/DDBJ whole genome shotgun (WGS) entry which is preliminary data.</text>
</comment>
<gene>
    <name evidence="8" type="ORF">ASJ80_13325</name>
</gene>